<sequence length="246" mass="27163">MHFELVGSSYPSSSLNSVTTLKPKMTAFSFTALSPCPYTPFRRPGLPNPSVSCCIGSPMKIGSRVSKAPRKRSRRTEGAGKSMEDSVQRKMEQFYEGSNGPPLRIVPVGGLGEIGMNCMLVGNYDRYILIDAGVMFPDHDELGVQKILPDTTFIKKWSHKIEAVVITHGHEDHIGALPWLVIPALDSHTPIYASSFTMELIKKRLKEHGIFLPSRLKGTGRLMMGNRLIVKLSKEGVTLMMSDSTN</sequence>
<evidence type="ECO:0000313" key="3">
    <source>
        <dbReference type="EMBL" id="CAL1389082.1"/>
    </source>
</evidence>
<feature type="domain" description="Metallo-beta-lactamase" evidence="2">
    <location>
        <begin position="126"/>
        <end position="205"/>
    </location>
</feature>
<gene>
    <name evidence="3" type="ORF">LTRI10_LOCUS29967</name>
</gene>
<dbReference type="Gene3D" id="3.60.15.10">
    <property type="entry name" value="Ribonuclease Z/Hydroxyacylglutathione hydrolase-like"/>
    <property type="match status" value="1"/>
</dbReference>
<dbReference type="AlphaFoldDB" id="A0AAV2ETM8"/>
<name>A0AAV2ETM8_9ROSI</name>
<dbReference type="SUPFAM" id="SSF56281">
    <property type="entry name" value="Metallo-hydrolase/oxidoreductase"/>
    <property type="match status" value="1"/>
</dbReference>
<dbReference type="PANTHER" id="PTHR43694">
    <property type="entry name" value="RIBONUCLEASE J"/>
    <property type="match status" value="1"/>
</dbReference>
<keyword evidence="4" id="KW-1185">Reference proteome</keyword>
<evidence type="ECO:0000256" key="1">
    <source>
        <dbReference type="SAM" id="MobiDB-lite"/>
    </source>
</evidence>
<protein>
    <recommendedName>
        <fullName evidence="2">Metallo-beta-lactamase domain-containing protein</fullName>
    </recommendedName>
</protein>
<dbReference type="PANTHER" id="PTHR43694:SF1">
    <property type="entry name" value="RIBONUCLEASE J"/>
    <property type="match status" value="1"/>
</dbReference>
<dbReference type="Proteomes" id="UP001497516">
    <property type="component" value="Chromosome 5"/>
</dbReference>
<evidence type="ECO:0000259" key="2">
    <source>
        <dbReference type="Pfam" id="PF12706"/>
    </source>
</evidence>
<proteinExistence type="predicted"/>
<reference evidence="3 4" key="1">
    <citation type="submission" date="2024-04" db="EMBL/GenBank/DDBJ databases">
        <authorList>
            <person name="Fracassetti M."/>
        </authorList>
    </citation>
    <scope>NUCLEOTIDE SEQUENCE [LARGE SCALE GENOMIC DNA]</scope>
</reference>
<dbReference type="EMBL" id="OZ034818">
    <property type="protein sequence ID" value="CAL1389082.1"/>
    <property type="molecule type" value="Genomic_DNA"/>
</dbReference>
<dbReference type="InterPro" id="IPR001279">
    <property type="entry name" value="Metallo-B-lactamas"/>
</dbReference>
<feature type="compositionally biased region" description="Basic and acidic residues" evidence="1">
    <location>
        <begin position="75"/>
        <end position="86"/>
    </location>
</feature>
<accession>A0AAV2ETM8</accession>
<organism evidence="3 4">
    <name type="scientific">Linum trigynum</name>
    <dbReference type="NCBI Taxonomy" id="586398"/>
    <lineage>
        <taxon>Eukaryota</taxon>
        <taxon>Viridiplantae</taxon>
        <taxon>Streptophyta</taxon>
        <taxon>Embryophyta</taxon>
        <taxon>Tracheophyta</taxon>
        <taxon>Spermatophyta</taxon>
        <taxon>Magnoliopsida</taxon>
        <taxon>eudicotyledons</taxon>
        <taxon>Gunneridae</taxon>
        <taxon>Pentapetalae</taxon>
        <taxon>rosids</taxon>
        <taxon>fabids</taxon>
        <taxon>Malpighiales</taxon>
        <taxon>Linaceae</taxon>
        <taxon>Linum</taxon>
    </lineage>
</organism>
<feature type="region of interest" description="Disordered" evidence="1">
    <location>
        <begin position="63"/>
        <end position="86"/>
    </location>
</feature>
<evidence type="ECO:0000313" key="4">
    <source>
        <dbReference type="Proteomes" id="UP001497516"/>
    </source>
</evidence>
<dbReference type="Pfam" id="PF12706">
    <property type="entry name" value="Lactamase_B_2"/>
    <property type="match status" value="1"/>
</dbReference>
<dbReference type="InterPro" id="IPR036866">
    <property type="entry name" value="RibonucZ/Hydroxyglut_hydro"/>
</dbReference>